<accession>F8B2A3</accession>
<feature type="compositionally biased region" description="Polar residues" evidence="1">
    <location>
        <begin position="34"/>
        <end position="52"/>
    </location>
</feature>
<feature type="region of interest" description="Disordered" evidence="1">
    <location>
        <begin position="1"/>
        <end position="109"/>
    </location>
</feature>
<dbReference type="EMBL" id="CP002801">
    <property type="protein sequence ID" value="AEH09900.1"/>
    <property type="molecule type" value="Genomic_DNA"/>
</dbReference>
<reference evidence="2 3" key="1">
    <citation type="submission" date="2011-05" db="EMBL/GenBank/DDBJ databases">
        <title>Complete sequence of chromosome of Frankia symbiont of Datisca glomerata.</title>
        <authorList>
            <consortium name="US DOE Joint Genome Institute"/>
            <person name="Lucas S."/>
            <person name="Han J."/>
            <person name="Lapidus A."/>
            <person name="Cheng J.-F."/>
            <person name="Goodwin L."/>
            <person name="Pitluck S."/>
            <person name="Peters L."/>
            <person name="Mikhailova N."/>
            <person name="Chertkov O."/>
            <person name="Teshima H."/>
            <person name="Han C."/>
            <person name="Tapia R."/>
            <person name="Land M."/>
            <person name="Hauser L."/>
            <person name="Kyrpides N."/>
            <person name="Ivanova N."/>
            <person name="Pagani I."/>
            <person name="Berry A."/>
            <person name="Pawlowski K."/>
            <person name="Persson T."/>
            <person name="Vanden Heuvel B."/>
            <person name="Benson D."/>
            <person name="Woyke T."/>
        </authorList>
    </citation>
    <scope>NUCLEOTIDE SEQUENCE [LARGE SCALE GENOMIC DNA]</scope>
    <source>
        <strain evidence="3">4085684</strain>
    </source>
</reference>
<evidence type="ECO:0000256" key="1">
    <source>
        <dbReference type="SAM" id="MobiDB-lite"/>
    </source>
</evidence>
<protein>
    <submittedName>
        <fullName evidence="2">Uncharacterized protein</fullName>
    </submittedName>
</protein>
<evidence type="ECO:0000313" key="3">
    <source>
        <dbReference type="Proteomes" id="UP000001549"/>
    </source>
</evidence>
<dbReference type="AlphaFoldDB" id="F8B2A3"/>
<dbReference type="RefSeq" id="WP_013873818.1">
    <property type="nucleotide sequence ID" value="NC_015656.1"/>
</dbReference>
<feature type="compositionally biased region" description="Basic and acidic residues" evidence="1">
    <location>
        <begin position="8"/>
        <end position="25"/>
    </location>
</feature>
<dbReference type="eggNOG" id="ENOG5033E4V">
    <property type="taxonomic scope" value="Bacteria"/>
</dbReference>
<dbReference type="KEGG" id="fsy:FsymDg_2536"/>
<evidence type="ECO:0000313" key="2">
    <source>
        <dbReference type="EMBL" id="AEH09900.1"/>
    </source>
</evidence>
<proteinExistence type="predicted"/>
<name>F8B2A3_9ACTN</name>
<organism evidence="2 3">
    <name type="scientific">Candidatus Protofrankia datiscae</name>
    <dbReference type="NCBI Taxonomy" id="2716812"/>
    <lineage>
        <taxon>Bacteria</taxon>
        <taxon>Bacillati</taxon>
        <taxon>Actinomycetota</taxon>
        <taxon>Actinomycetes</taxon>
        <taxon>Frankiales</taxon>
        <taxon>Frankiaceae</taxon>
        <taxon>Protofrankia</taxon>
    </lineage>
</organism>
<dbReference type="Proteomes" id="UP000001549">
    <property type="component" value="Chromosome"/>
</dbReference>
<keyword evidence="3" id="KW-1185">Reference proteome</keyword>
<gene>
    <name evidence="2" type="ordered locus">FsymDg_2536</name>
</gene>
<feature type="compositionally biased region" description="Basic and acidic residues" evidence="1">
    <location>
        <begin position="53"/>
        <end position="66"/>
    </location>
</feature>
<dbReference type="HOGENOM" id="CLU_1584054_0_0_11"/>
<sequence length="168" mass="17583">MSPKTHNHVRDEEKEEAGRAKKYQDGSDAGDETGTPTEPSEQSRADQANEATDNGRARGEAGRESELEGAGGEGKSEARKPHSATLRTPFATARIEIPRAPGTSMKVGPIRLPSPTQTAFYVGLGVLAVTEVVEWPVAAAIGAGAYIAQHSHAGAAPAPRKSGQTEET</sequence>